<comment type="caution">
    <text evidence="2">The sequence shown here is derived from an EMBL/GenBank/DDBJ whole genome shotgun (WGS) entry which is preliminary data.</text>
</comment>
<keyword evidence="3" id="KW-1185">Reference proteome</keyword>
<dbReference type="Proteomes" id="UP001149079">
    <property type="component" value="Unassembled WGS sequence"/>
</dbReference>
<evidence type="ECO:0000313" key="3">
    <source>
        <dbReference type="Proteomes" id="UP001149079"/>
    </source>
</evidence>
<sequence length="75" mass="8247">MTPSSALGPSSPSLDQTSSLASLSWNKMGQPDMFENITRASFAKLPASLPVRKPKEGHRGHEEPLEEGEEMFNFE</sequence>
<feature type="region of interest" description="Disordered" evidence="1">
    <location>
        <begin position="48"/>
        <end position="75"/>
    </location>
</feature>
<reference evidence="2" key="1">
    <citation type="submission" date="2022-11" db="EMBL/GenBank/DDBJ databases">
        <authorList>
            <person name="Petersen C."/>
        </authorList>
    </citation>
    <scope>NUCLEOTIDE SEQUENCE</scope>
    <source>
        <strain evidence="2">IBT 22155</strain>
    </source>
</reference>
<name>A0A9W9GJ10_9EURO</name>
<proteinExistence type="predicted"/>
<dbReference type="EMBL" id="JAPQKL010000007">
    <property type="protein sequence ID" value="KAJ5121337.1"/>
    <property type="molecule type" value="Genomic_DNA"/>
</dbReference>
<evidence type="ECO:0000313" key="2">
    <source>
        <dbReference type="EMBL" id="KAJ5121337.1"/>
    </source>
</evidence>
<dbReference type="RefSeq" id="XP_056517841.1">
    <property type="nucleotide sequence ID" value="XM_056670042.1"/>
</dbReference>
<gene>
    <name evidence="2" type="ORF">N7515_009298</name>
</gene>
<dbReference type="GeneID" id="81409212"/>
<organism evidence="2 3">
    <name type="scientific">Penicillium bovifimosum</name>
    <dbReference type="NCBI Taxonomy" id="126998"/>
    <lineage>
        <taxon>Eukaryota</taxon>
        <taxon>Fungi</taxon>
        <taxon>Dikarya</taxon>
        <taxon>Ascomycota</taxon>
        <taxon>Pezizomycotina</taxon>
        <taxon>Eurotiomycetes</taxon>
        <taxon>Eurotiomycetidae</taxon>
        <taxon>Eurotiales</taxon>
        <taxon>Aspergillaceae</taxon>
        <taxon>Penicillium</taxon>
    </lineage>
</organism>
<reference evidence="2" key="2">
    <citation type="journal article" date="2023" name="IMA Fungus">
        <title>Comparative genomic study of the Penicillium genus elucidates a diverse pangenome and 15 lateral gene transfer events.</title>
        <authorList>
            <person name="Petersen C."/>
            <person name="Sorensen T."/>
            <person name="Nielsen M.R."/>
            <person name="Sondergaard T.E."/>
            <person name="Sorensen J.L."/>
            <person name="Fitzpatrick D.A."/>
            <person name="Frisvad J.C."/>
            <person name="Nielsen K.L."/>
        </authorList>
    </citation>
    <scope>NUCLEOTIDE SEQUENCE</scope>
    <source>
        <strain evidence="2">IBT 22155</strain>
    </source>
</reference>
<feature type="compositionally biased region" description="Basic and acidic residues" evidence="1">
    <location>
        <begin position="53"/>
        <end position="63"/>
    </location>
</feature>
<dbReference type="AlphaFoldDB" id="A0A9W9GJ10"/>
<evidence type="ECO:0000256" key="1">
    <source>
        <dbReference type="SAM" id="MobiDB-lite"/>
    </source>
</evidence>
<protein>
    <submittedName>
        <fullName evidence="2">Uncharacterized protein</fullName>
    </submittedName>
</protein>
<accession>A0A9W9GJ10</accession>
<feature type="compositionally biased region" description="Acidic residues" evidence="1">
    <location>
        <begin position="64"/>
        <end position="75"/>
    </location>
</feature>